<feature type="transmembrane region" description="Helical" evidence="1">
    <location>
        <begin position="3198"/>
        <end position="3219"/>
    </location>
</feature>
<name>A0AAV2T9X4_CALDB</name>
<evidence type="ECO:0000256" key="1">
    <source>
        <dbReference type="SAM" id="Phobius"/>
    </source>
</evidence>
<organism evidence="3 4">
    <name type="scientific">Calicophoron daubneyi</name>
    <name type="common">Rumen fluke</name>
    <name type="synonym">Paramphistomum daubneyi</name>
    <dbReference type="NCBI Taxonomy" id="300641"/>
    <lineage>
        <taxon>Eukaryota</taxon>
        <taxon>Metazoa</taxon>
        <taxon>Spiralia</taxon>
        <taxon>Lophotrochozoa</taxon>
        <taxon>Platyhelminthes</taxon>
        <taxon>Trematoda</taxon>
        <taxon>Digenea</taxon>
        <taxon>Plagiorchiida</taxon>
        <taxon>Pronocephalata</taxon>
        <taxon>Paramphistomoidea</taxon>
        <taxon>Paramphistomidae</taxon>
        <taxon>Calicophoron</taxon>
    </lineage>
</organism>
<feature type="domain" description="Fibronectin type-III" evidence="2">
    <location>
        <begin position="532"/>
        <end position="628"/>
    </location>
</feature>
<proteinExistence type="predicted"/>
<feature type="domain" description="Fibronectin type-III" evidence="2">
    <location>
        <begin position="1324"/>
        <end position="1420"/>
    </location>
</feature>
<feature type="domain" description="Fibronectin type-III" evidence="2">
    <location>
        <begin position="829"/>
        <end position="925"/>
    </location>
</feature>
<feature type="domain" description="Fibronectin type-III" evidence="2">
    <location>
        <begin position="730"/>
        <end position="826"/>
    </location>
</feature>
<evidence type="ECO:0000313" key="4">
    <source>
        <dbReference type="Proteomes" id="UP001497525"/>
    </source>
</evidence>
<feature type="domain" description="Fibronectin type-III" evidence="2">
    <location>
        <begin position="1918"/>
        <end position="2014"/>
    </location>
</feature>
<dbReference type="InterPro" id="IPR050617">
    <property type="entry name" value="E3_ligase_FN3/SPRY"/>
</dbReference>
<keyword evidence="1" id="KW-1133">Transmembrane helix</keyword>
<evidence type="ECO:0000259" key="2">
    <source>
        <dbReference type="PROSITE" id="PS50853"/>
    </source>
</evidence>
<feature type="domain" description="Fibronectin type-III" evidence="2">
    <location>
        <begin position="1522"/>
        <end position="1618"/>
    </location>
</feature>
<feature type="domain" description="Fibronectin type-III" evidence="2">
    <location>
        <begin position="1621"/>
        <end position="1717"/>
    </location>
</feature>
<accession>A0AAV2T9X4</accession>
<feature type="domain" description="Fibronectin type-III" evidence="2">
    <location>
        <begin position="2512"/>
        <end position="2608"/>
    </location>
</feature>
<feature type="domain" description="Fibronectin type-III" evidence="2">
    <location>
        <begin position="2611"/>
        <end position="2707"/>
    </location>
</feature>
<dbReference type="InterPro" id="IPR013783">
    <property type="entry name" value="Ig-like_fold"/>
</dbReference>
<gene>
    <name evidence="3" type="ORF">CDAUBV1_LOCUS7127</name>
</gene>
<dbReference type="InterPro" id="IPR003961">
    <property type="entry name" value="FN3_dom"/>
</dbReference>
<feature type="domain" description="Fibronectin type-III" evidence="2">
    <location>
        <begin position="928"/>
        <end position="1024"/>
    </location>
</feature>
<dbReference type="PROSITE" id="PS50853">
    <property type="entry name" value="FN3"/>
    <property type="match status" value="26"/>
</dbReference>
<evidence type="ECO:0000313" key="3">
    <source>
        <dbReference type="EMBL" id="CAL5133914.1"/>
    </source>
</evidence>
<dbReference type="SUPFAM" id="SSF49265">
    <property type="entry name" value="Fibronectin type III"/>
    <property type="match status" value="15"/>
</dbReference>
<feature type="domain" description="Fibronectin type-III" evidence="2">
    <location>
        <begin position="1126"/>
        <end position="1222"/>
    </location>
</feature>
<feature type="domain" description="Fibronectin type-III" evidence="2">
    <location>
        <begin position="2710"/>
        <end position="2806"/>
    </location>
</feature>
<dbReference type="Gene3D" id="2.60.40.10">
    <property type="entry name" value="Immunoglobulins"/>
    <property type="match status" value="26"/>
</dbReference>
<feature type="domain" description="Fibronectin type-III" evidence="2">
    <location>
        <begin position="2809"/>
        <end position="2905"/>
    </location>
</feature>
<feature type="domain" description="Fibronectin type-III" evidence="2">
    <location>
        <begin position="631"/>
        <end position="727"/>
    </location>
</feature>
<dbReference type="EMBL" id="CAXLJL010000163">
    <property type="protein sequence ID" value="CAL5133914.1"/>
    <property type="molecule type" value="Genomic_DNA"/>
</dbReference>
<feature type="domain" description="Fibronectin type-III" evidence="2">
    <location>
        <begin position="2017"/>
        <end position="2113"/>
    </location>
</feature>
<feature type="domain" description="Fibronectin type-III" evidence="2">
    <location>
        <begin position="1819"/>
        <end position="1915"/>
    </location>
</feature>
<keyword evidence="1" id="KW-0472">Membrane</keyword>
<feature type="domain" description="Fibronectin type-III" evidence="2">
    <location>
        <begin position="2314"/>
        <end position="2410"/>
    </location>
</feature>
<dbReference type="PANTHER" id="PTHR24099:SF16">
    <property type="entry name" value="E3 UBIQUITIN-PROTEIN LIGASE MIDLINE-1-LIKE ISOFORM X1"/>
    <property type="match status" value="1"/>
</dbReference>
<feature type="domain" description="Fibronectin type-III" evidence="2">
    <location>
        <begin position="433"/>
        <end position="529"/>
    </location>
</feature>
<comment type="caution">
    <text evidence="3">The sequence shown here is derived from an EMBL/GenBank/DDBJ whole genome shotgun (WGS) entry which is preliminary data.</text>
</comment>
<reference evidence="3" key="1">
    <citation type="submission" date="2024-06" db="EMBL/GenBank/DDBJ databases">
        <authorList>
            <person name="Liu X."/>
            <person name="Lenzi L."/>
            <person name="Haldenby T S."/>
            <person name="Uol C."/>
        </authorList>
    </citation>
    <scope>NUCLEOTIDE SEQUENCE</scope>
</reference>
<feature type="domain" description="Fibronectin type-III" evidence="2">
    <location>
        <begin position="2116"/>
        <end position="2212"/>
    </location>
</feature>
<dbReference type="CDD" id="cd00063">
    <property type="entry name" value="FN3"/>
    <property type="match status" value="26"/>
</dbReference>
<feature type="domain" description="Fibronectin type-III" evidence="2">
    <location>
        <begin position="2215"/>
        <end position="2311"/>
    </location>
</feature>
<dbReference type="SMART" id="SM00060">
    <property type="entry name" value="FN3"/>
    <property type="match status" value="27"/>
</dbReference>
<protein>
    <recommendedName>
        <fullName evidence="2">Fibronectin type-III domain-containing protein</fullName>
    </recommendedName>
</protein>
<feature type="domain" description="Fibronectin type-III" evidence="2">
    <location>
        <begin position="2413"/>
        <end position="2509"/>
    </location>
</feature>
<feature type="domain" description="Fibronectin type-III" evidence="2">
    <location>
        <begin position="1225"/>
        <end position="1321"/>
    </location>
</feature>
<sequence>MFSAEAHVSPTQKLRAWMDGNRNRPVVHVEPFQSGSSYLVLTVAGHEVVNGMVIQEQTAQLNFIKDGAQSWYIRPMSKDVIEEFQPVDTSRVRKNLFVNSVVFDGERVLVRASREGYDVEIRKNSQIQKAVENSPGKTVFFSRPCVGCSLRLTDKDGPTDWIPLSAVGVSPPPVFTHLQLIVEDLQFMVNNNKTGIKDPYEILVVEGINVTAEASFRQHMETMKGITCDNCLVYARANSALGTTTFSQGMKPKIFNDNMHKNWTVEITSDSIALNWDYKGTERVDYRTEYYVIGQEHYTSTSNLPKRRYRLPIWSYEPCAEYAFDLVELGRRKAPNRGRKLILTGPKVKITPQYVGEWMRIFYSVPRADYADYEISMDRYGTSNVTSLQLENSFSQATLKTDACFDHTVFLTKNATLVHNVTTNQPSSAPSKPIQPPTVTSNISNEIRVIWTYDNQSLCDVTGFKILYNPSDKPDEVRELKIDGANSSEIVLKEDIDSCRTYDVKLAALNSIGSSPASDAQTVYVVAAPSKPIQPPTVTSNISNEIRVSWTYDNQSLCDVTGFKILYNPSDKPDEVRELKIDGANSSEIVLKEDIDSCRTYDVKLAALNSIGSSPASDAQTVYVVAAPSKPIQPPTVTSNISNEIRVIWTYDNQSLCDVTGFKILYNPSDKPDEVRELKIDGANSSEIVLKEDIDSCRTYDVKLAALNSIGSSPASDAQTVYVVAAPSKPIQPPTVTSNISNEIRVIWTYDNQSLCDVTGFKILYNPSDKPDEVRELKIDGANSSEIVLKEDIDSCRTYDVKLAALNSIGSSPASDAQTVYVVAAPSKPIQPPTVTSNISNEIRVIWTYDNQSLCDVTGFKILYNPSDKPDEVRELKIDGANSSEIVLKEDIDSCRTYDVKLAALNSIGSSPASDAQTVYVVAAPSKPIQPPTVTSNISNEIRVIWTYDNQSLCDVTGFKILYNPSDKPDEVRELKIDGANSSEIVLKEDIDSCRTYDVKLAALNSIGSSPASDAQTVYVVAAPSKPIQPPTVTSNISNEIRVSWTYDNQSLCDVTGFKILYNPSDKPDEVRELKIDGANSSEIVLKEDIDSCRTYDVKLAALNSIGSSPASDAQTVYVVAAPPKPIQPPTVTSNISNEIRVIWTYDNQSLCDVTGFKILYNPSDKPDEVRELKIDGANSSEIVLKEDIDSCRTYDVKLAALNSIGSSPASDAQTVYVVAAPSKPIQPPTVTSNISNEIRVIWTYDNQSLCDVTGFKILYNPSDKPDEVRELKIDGANSSEIVLKEDIDSCRTYDVKLAALNSIGSSPASDAQTVYVVAAPSKPIQPPTVTSNISNEIRVSWTYDNQSLCDVTGFKILYNPSDKPDEVRELKIDGANSSEIVLKEDIDSCRTYDVKLAALNSIGSSPASDAQTVYVVAAPSKPIQPPTVTSNISNEIRVIWTYDNQSLCDVTGFKILYNPSDKPDEVRELKIDGANSSEIVLKEDIDSCRTYDVKLAALNSIGSSPASDAQTVYVVAAPSKPIQPPTVTSNISNEIRVSWTYDNQSLCDVTGFKILYNPSDKPDEVRELKIDGANSSEIVLKEDIDSCRTYDVKLAALNSIGSSPASDAQTVYVVAAPSKPIQPPTVTSNISNEIRVSWTYDNQSLCDVTGFKILYNPSDKPDEVRELKIDGANSSEIVLKEDIDSCRTYDVKLAALNSIGSSPASDAQTVYVVAAPSKPIQPPTVTSNISNEIRVIWTYDNQSLYDVTGFKILYNPSDKPDEVRELKIDGANSSEIVLKEDIDSCRTYDVKLAALNSIGSSPASDAQTVYVVAAPSKPIQPPTVTSNISNEIRVSWTYDNQSLCDVTGFKILYNPSDKPDEVRELKIDGANSSEIVLKEDIDSCRTYDVKLAALNSIGSSPASDAQTVYVVAAPSKPIQPPTVTSNISNEIRVSWTYDNQSLCDVTGFKILYNPSDKPDEVRELKIDGANSSEIVLKEDIDSCRTYDVKLAALNSIGSSPASDAQTVYVVAAPSKPIQPPTVTSNISNEIRVSWTYDNQSLCDVTGFKILYNPSDKPDEVRELKIDGANSSEIVLKEDIDSCRTYDVKLAALNSIGSSPASDAQTVYVVAAPSKPIQPPTVTSNISNEIRVSWTYDNQSLCDVTGFKILYNPSDKPDEVRELKIDGANSSEIVLKEDIDSCRTYDVKLAALNSIGSSPASDAQTVYVVAAPSKPIQPLTVTSNISNEIRVSWTYDNQSLCDVTGFKILYNPSDKPDEVRELKIDGANSSEIVLKEDIDSCRTYDVKLAALNSIGSSPASDAQTVYVVAAPSKPIQPPTVTSNISNEIRVSWTYDNQSLCDVTGFKILYNPSDKPDEVRELKIDGANSSEIVLKEDIDSCRTYDVKLAALNSIGSSPASDAQTVYVVAAPSKPIQPPTVTSNISNEIRVSWTYDNQSLCDVTGFKILYNPSDKPDEMRELKIDGANSSEIVLKEDIDSCRTYDVKLAALNSIGSSPASDAQTVYVVAAPSKPIQPLTVTSNISNEIRVSWTYDNQSLCDVTGFKILYNPSDKPDEVRELKIDGANSSEIVLKEDIDSCRTYDVKLAALNSIGSSPASDAQTVYVVAAPSKPIQPPTVTSNISNEIRVSWTYDNQSLCDVTGFKILYNPSDKPDEMRELKIDGANSSEIVLKEDIDSCRTYDVKLAALNSIGSSPASDAQTVYVVAAPSKPIQPLTVTSNISNEIRVSWTYDNQSLCDVTGFKILYNPSDKPDEVRELKIDGANSSEIVLKEDIDSCRTYDVKLAALNSIGSSPASDAQTVYVVAAPSKPIQPPTVTSNISNEIRVSWTYDNQSLCDVTGFKILYNPSDKPDEVRELKIDGANSSEIVLKEDIDSCRTYDVKLAALNSIGSSPASDAQTVYVVAAPSKPIQPPTVTSNISNEIRVSWTYDNQSLCDVTGFKILYNPSDKPDEVRELKIDGANSSEIVLKEDIDSCRTYDVRFSAVNSFGSGVLSDSRLLDVYAVPPVVTDIKPGLDTPDSIFLKWRYERSAHCVAKFFRIFYNAPGGPSHVVETGNTSIFLKEGVSSCNTYNLRVGAVDPSEGVHLSVWRSVYVPGPPILKDVRRFSVGKHMIHFETAAGCRRPDNYTLALRDPSGQIHWYPLHGSTKRVIVEGLCEQCNFTLVPNFEESNGYPMSGQISANYAGQGKRVKETEKQLSVVPLIVIGLIIVLFFMTSLLLASFPERDSSALEESSSTYR</sequence>
<dbReference type="PANTHER" id="PTHR24099">
    <property type="entry name" value="E3 UBIQUITIN-PROTEIN LIGASE TRIM36-RELATED"/>
    <property type="match status" value="1"/>
</dbReference>
<dbReference type="Proteomes" id="UP001497525">
    <property type="component" value="Unassembled WGS sequence"/>
</dbReference>
<feature type="domain" description="Fibronectin type-III" evidence="2">
    <location>
        <begin position="1423"/>
        <end position="1519"/>
    </location>
</feature>
<feature type="domain" description="Fibronectin type-III" evidence="2">
    <location>
        <begin position="1720"/>
        <end position="1816"/>
    </location>
</feature>
<keyword evidence="1" id="KW-0812">Transmembrane</keyword>
<feature type="domain" description="Fibronectin type-III" evidence="2">
    <location>
        <begin position="2908"/>
        <end position="3005"/>
    </location>
</feature>
<dbReference type="InterPro" id="IPR036116">
    <property type="entry name" value="FN3_sf"/>
</dbReference>
<feature type="domain" description="Fibronectin type-III" evidence="2">
    <location>
        <begin position="1027"/>
        <end position="1124"/>
    </location>
</feature>